<gene>
    <name evidence="13" type="ORF">SNE40_019411</name>
</gene>
<name>A0AAN8PAA1_PATCE</name>
<comment type="caution">
    <text evidence="13">The sequence shown here is derived from an EMBL/GenBank/DDBJ whole genome shotgun (WGS) entry which is preliminary data.</text>
</comment>
<dbReference type="InterPro" id="IPR050705">
    <property type="entry name" value="Cytochrome_P450_3A"/>
</dbReference>
<accession>A0AAN8PAA1</accession>
<dbReference type="PANTHER" id="PTHR24302:SF15">
    <property type="entry name" value="FATTY-ACID PEROXYGENASE"/>
    <property type="match status" value="1"/>
</dbReference>
<dbReference type="InterPro" id="IPR001128">
    <property type="entry name" value="Cyt_P450"/>
</dbReference>
<evidence type="ECO:0000313" key="13">
    <source>
        <dbReference type="EMBL" id="KAK6171163.1"/>
    </source>
</evidence>
<feature type="transmembrane region" description="Helical" evidence="12">
    <location>
        <begin position="6"/>
        <end position="30"/>
    </location>
</feature>
<keyword evidence="7 11" id="KW-0560">Oxidoreductase</keyword>
<reference evidence="13 14" key="1">
    <citation type="submission" date="2024-01" db="EMBL/GenBank/DDBJ databases">
        <title>The genome of the rayed Mediterranean limpet Patella caerulea (Linnaeus, 1758).</title>
        <authorList>
            <person name="Anh-Thu Weber A."/>
            <person name="Halstead-Nussloch G."/>
        </authorList>
    </citation>
    <scope>NUCLEOTIDE SEQUENCE [LARGE SCALE GENOMIC DNA]</scope>
    <source>
        <strain evidence="13">AATW-2023a</strain>
        <tissue evidence="13">Whole specimen</tissue>
    </source>
</reference>
<dbReference type="GO" id="GO:0005789">
    <property type="term" value="C:endoplasmic reticulum membrane"/>
    <property type="evidence" value="ECO:0007669"/>
    <property type="project" value="UniProtKB-SubCell"/>
</dbReference>
<dbReference type="InterPro" id="IPR002401">
    <property type="entry name" value="Cyt_P450_E_grp-I"/>
</dbReference>
<evidence type="ECO:0000256" key="7">
    <source>
        <dbReference type="ARBA" id="ARBA00023002"/>
    </source>
</evidence>
<keyword evidence="6" id="KW-0256">Endoplasmic reticulum</keyword>
<feature type="binding site" description="axial binding residue" evidence="10">
    <location>
        <position position="455"/>
    </location>
    <ligand>
        <name>heme</name>
        <dbReference type="ChEBI" id="CHEBI:30413"/>
    </ligand>
    <ligandPart>
        <name>Fe</name>
        <dbReference type="ChEBI" id="CHEBI:18248"/>
    </ligandPart>
</feature>
<keyword evidence="6" id="KW-0492">Microsome</keyword>
<evidence type="ECO:0000256" key="2">
    <source>
        <dbReference type="ARBA" id="ARBA00004406"/>
    </source>
</evidence>
<evidence type="ECO:0000256" key="9">
    <source>
        <dbReference type="ARBA" id="ARBA00043906"/>
    </source>
</evidence>
<organism evidence="13 14">
    <name type="scientific">Patella caerulea</name>
    <name type="common">Rayed Mediterranean limpet</name>
    <dbReference type="NCBI Taxonomy" id="87958"/>
    <lineage>
        <taxon>Eukaryota</taxon>
        <taxon>Metazoa</taxon>
        <taxon>Spiralia</taxon>
        <taxon>Lophotrochozoa</taxon>
        <taxon>Mollusca</taxon>
        <taxon>Gastropoda</taxon>
        <taxon>Patellogastropoda</taxon>
        <taxon>Patelloidea</taxon>
        <taxon>Patellidae</taxon>
        <taxon>Patella</taxon>
    </lineage>
</organism>
<dbReference type="CDD" id="cd11055">
    <property type="entry name" value="CYP3A-like"/>
    <property type="match status" value="1"/>
</dbReference>
<keyword evidence="12" id="KW-1133">Transmembrane helix</keyword>
<proteinExistence type="inferred from homology"/>
<dbReference type="Pfam" id="PF00067">
    <property type="entry name" value="p450"/>
    <property type="match status" value="1"/>
</dbReference>
<dbReference type="GO" id="GO:0016705">
    <property type="term" value="F:oxidoreductase activity, acting on paired donors, with incorporation or reduction of molecular oxygen"/>
    <property type="evidence" value="ECO:0007669"/>
    <property type="project" value="InterPro"/>
</dbReference>
<dbReference type="Gene3D" id="1.10.630.10">
    <property type="entry name" value="Cytochrome P450"/>
    <property type="match status" value="1"/>
</dbReference>
<evidence type="ECO:0000313" key="14">
    <source>
        <dbReference type="Proteomes" id="UP001347796"/>
    </source>
</evidence>
<keyword evidence="8 10" id="KW-0408">Iron</keyword>
<dbReference type="InterPro" id="IPR036396">
    <property type="entry name" value="Cyt_P450_sf"/>
</dbReference>
<dbReference type="GO" id="GO:0005506">
    <property type="term" value="F:iron ion binding"/>
    <property type="evidence" value="ECO:0007669"/>
    <property type="project" value="InterPro"/>
</dbReference>
<dbReference type="GO" id="GO:0020037">
    <property type="term" value="F:heme binding"/>
    <property type="evidence" value="ECO:0007669"/>
    <property type="project" value="InterPro"/>
</dbReference>
<evidence type="ECO:0000256" key="6">
    <source>
        <dbReference type="ARBA" id="ARBA00022848"/>
    </source>
</evidence>
<dbReference type="Proteomes" id="UP001347796">
    <property type="component" value="Unassembled WGS sequence"/>
</dbReference>
<keyword evidence="5 10" id="KW-0479">Metal-binding</keyword>
<evidence type="ECO:0000256" key="5">
    <source>
        <dbReference type="ARBA" id="ARBA00022723"/>
    </source>
</evidence>
<keyword evidence="12" id="KW-0472">Membrane</keyword>
<evidence type="ECO:0000256" key="8">
    <source>
        <dbReference type="ARBA" id="ARBA00023004"/>
    </source>
</evidence>
<evidence type="ECO:0008006" key="15">
    <source>
        <dbReference type="Google" id="ProtNLM"/>
    </source>
</evidence>
<dbReference type="SUPFAM" id="SSF48264">
    <property type="entry name" value="Cytochrome P450"/>
    <property type="match status" value="1"/>
</dbReference>
<feature type="transmembrane region" description="Helical" evidence="12">
    <location>
        <begin position="235"/>
        <end position="255"/>
    </location>
</feature>
<dbReference type="PRINTS" id="PR00385">
    <property type="entry name" value="P450"/>
</dbReference>
<evidence type="ECO:0000256" key="12">
    <source>
        <dbReference type="SAM" id="Phobius"/>
    </source>
</evidence>
<dbReference type="PROSITE" id="PS00086">
    <property type="entry name" value="CYTOCHROME_P450"/>
    <property type="match status" value="1"/>
</dbReference>
<evidence type="ECO:0000256" key="3">
    <source>
        <dbReference type="ARBA" id="ARBA00010617"/>
    </source>
</evidence>
<keyword evidence="14" id="KW-1185">Reference proteome</keyword>
<protein>
    <recommendedName>
        <fullName evidence="15">Cytochrome P450</fullName>
    </recommendedName>
</protein>
<sequence>MYFLEGYFFEIIIFITVLIICFIIGIFWHLHRHFNQFHRLGIRGPRPSLVCGNLTELLQKGQHQAIQDWTSEYGRIFGYFEGYTPVITVGEPDLLKDILVKDYPNFRRRKSFPLAPKKSLGLFLEEGDQWRKSRSLLTPAFSSGKMKQMFSIMNDCTDLLITNLDEKAERSESFDIYSMFQCLTLDVIGRCAFGLRTDAQTDVNDPFLTQIRTLFNGLTKSVILPLVMFMPFLRYFIFAVKNIVVIFGMNPVVWLRQQMTEVIKMRREMGTGTKVVDLVQLMLYPELKARHKHLDSAMMKEPMTNREVVAQSMTFLLAGYETTSTGLAFMSHVLAMNPDIQNKLLTEIDEKIGENEIDYESVQKLSYFDQVFDEVCRMYPTASLIVTRRASETKEYHGVTIPEGINIQANIWALHRDATYWQKPETFDPERFSQRRKSEIQGYTYLPFGAGPRACIGMRFAILETKIAIARVLQKFEILKGDNMKEVLDVEARGAIVPKDPVNVRVVKRVKREYTISEE</sequence>
<keyword evidence="11" id="KW-0503">Monooxygenase</keyword>
<dbReference type="FunFam" id="1.10.630.10:FF:000042">
    <property type="entry name" value="Cytochrome P450"/>
    <property type="match status" value="1"/>
</dbReference>
<dbReference type="InterPro" id="IPR017972">
    <property type="entry name" value="Cyt_P450_CS"/>
</dbReference>
<evidence type="ECO:0000256" key="1">
    <source>
        <dbReference type="ARBA" id="ARBA00004174"/>
    </source>
</evidence>
<dbReference type="AlphaFoldDB" id="A0AAN8PAA1"/>
<keyword evidence="12" id="KW-0812">Transmembrane</keyword>
<evidence type="ECO:0000256" key="10">
    <source>
        <dbReference type="PIRSR" id="PIRSR602401-1"/>
    </source>
</evidence>
<evidence type="ECO:0000256" key="11">
    <source>
        <dbReference type="RuleBase" id="RU000461"/>
    </source>
</evidence>
<comment type="subcellular location">
    <subcellularLocation>
        <location evidence="2">Endoplasmic reticulum membrane</location>
        <topology evidence="2">Peripheral membrane protein</topology>
    </subcellularLocation>
    <subcellularLocation>
        <location evidence="1">Microsome membrane</location>
        <topology evidence="1">Peripheral membrane protein</topology>
    </subcellularLocation>
</comment>
<dbReference type="GO" id="GO:0008395">
    <property type="term" value="F:steroid hydroxylase activity"/>
    <property type="evidence" value="ECO:0007669"/>
    <property type="project" value="TreeGrafter"/>
</dbReference>
<dbReference type="PANTHER" id="PTHR24302">
    <property type="entry name" value="CYTOCHROME P450 FAMILY 3"/>
    <property type="match status" value="1"/>
</dbReference>
<evidence type="ECO:0000256" key="4">
    <source>
        <dbReference type="ARBA" id="ARBA00022617"/>
    </source>
</evidence>
<dbReference type="EMBL" id="JAZGQO010000014">
    <property type="protein sequence ID" value="KAK6171163.1"/>
    <property type="molecule type" value="Genomic_DNA"/>
</dbReference>
<keyword evidence="4 10" id="KW-0349">Heme</keyword>
<comment type="function">
    <text evidence="9">Cytochromes P450 are a group of heme-thiolate monooxygenases. They oxidize a variety of structurally unrelated compounds, including steroids, fatty acids, and xenobiotics.</text>
</comment>
<dbReference type="PRINTS" id="PR00463">
    <property type="entry name" value="EP450I"/>
</dbReference>
<comment type="cofactor">
    <cofactor evidence="10">
        <name>heme</name>
        <dbReference type="ChEBI" id="CHEBI:30413"/>
    </cofactor>
</comment>
<comment type="similarity">
    <text evidence="3 11">Belongs to the cytochrome P450 family.</text>
</comment>